<name>A0A5N7BH17_9EURO</name>
<dbReference type="EMBL" id="ML736174">
    <property type="protein sequence ID" value="KAE8381076.1"/>
    <property type="molecule type" value="Genomic_DNA"/>
</dbReference>
<reference evidence="2 3" key="1">
    <citation type="submission" date="2019-04" db="EMBL/GenBank/DDBJ databases">
        <title>Friends and foes A comparative genomics studyof 23 Aspergillus species from section Flavi.</title>
        <authorList>
            <consortium name="DOE Joint Genome Institute"/>
            <person name="Kjaerbolling I."/>
            <person name="Vesth T."/>
            <person name="Frisvad J.C."/>
            <person name="Nybo J.L."/>
            <person name="Theobald S."/>
            <person name="Kildgaard S."/>
            <person name="Isbrandt T."/>
            <person name="Kuo A."/>
            <person name="Sato A."/>
            <person name="Lyhne E.K."/>
            <person name="Kogle M.E."/>
            <person name="Wiebenga A."/>
            <person name="Kun R.S."/>
            <person name="Lubbers R.J."/>
            <person name="Makela M.R."/>
            <person name="Barry K."/>
            <person name="Chovatia M."/>
            <person name="Clum A."/>
            <person name="Daum C."/>
            <person name="Haridas S."/>
            <person name="He G."/>
            <person name="LaButti K."/>
            <person name="Lipzen A."/>
            <person name="Mondo S."/>
            <person name="Riley R."/>
            <person name="Salamov A."/>
            <person name="Simmons B.A."/>
            <person name="Magnuson J.K."/>
            <person name="Henrissat B."/>
            <person name="Mortensen U.H."/>
            <person name="Larsen T.O."/>
            <person name="Devries R.P."/>
            <person name="Grigoriev I.V."/>
            <person name="Machida M."/>
            <person name="Baker S.E."/>
            <person name="Andersen M.R."/>
        </authorList>
    </citation>
    <scope>NUCLEOTIDE SEQUENCE [LARGE SCALE GENOMIC DNA]</scope>
    <source>
        <strain evidence="2 3">IBT 29228</strain>
    </source>
</reference>
<dbReference type="Proteomes" id="UP000326198">
    <property type="component" value="Unassembled WGS sequence"/>
</dbReference>
<keyword evidence="1" id="KW-0812">Transmembrane</keyword>
<evidence type="ECO:0000313" key="2">
    <source>
        <dbReference type="EMBL" id="KAE8381076.1"/>
    </source>
</evidence>
<dbReference type="AlphaFoldDB" id="A0A5N7BH17"/>
<proteinExistence type="predicted"/>
<keyword evidence="1" id="KW-0472">Membrane</keyword>
<evidence type="ECO:0000256" key="1">
    <source>
        <dbReference type="SAM" id="Phobius"/>
    </source>
</evidence>
<protein>
    <submittedName>
        <fullName evidence="2">Uncharacterized protein</fullName>
    </submittedName>
</protein>
<keyword evidence="1" id="KW-1133">Transmembrane helix</keyword>
<evidence type="ECO:0000313" key="3">
    <source>
        <dbReference type="Proteomes" id="UP000326198"/>
    </source>
</evidence>
<feature type="transmembrane region" description="Helical" evidence="1">
    <location>
        <begin position="14"/>
        <end position="36"/>
    </location>
</feature>
<accession>A0A5N7BH17</accession>
<sequence>MTSQNIPTHNGPHFGYMTLVAFATQLIDYIGATVAVQRARATYSRVATQGYI</sequence>
<keyword evidence="3" id="KW-1185">Reference proteome</keyword>
<organism evidence="2 3">
    <name type="scientific">Aspergillus bertholletiae</name>
    <dbReference type="NCBI Taxonomy" id="1226010"/>
    <lineage>
        <taxon>Eukaryota</taxon>
        <taxon>Fungi</taxon>
        <taxon>Dikarya</taxon>
        <taxon>Ascomycota</taxon>
        <taxon>Pezizomycotina</taxon>
        <taxon>Eurotiomycetes</taxon>
        <taxon>Eurotiomycetidae</taxon>
        <taxon>Eurotiales</taxon>
        <taxon>Aspergillaceae</taxon>
        <taxon>Aspergillus</taxon>
        <taxon>Aspergillus subgen. Circumdati</taxon>
    </lineage>
</organism>
<gene>
    <name evidence="2" type="ORF">BDV26DRAFT_256054</name>
</gene>